<name>A0ABN2Y0J9_9ACTN</name>
<keyword evidence="3" id="KW-1185">Reference proteome</keyword>
<keyword evidence="1" id="KW-0732">Signal</keyword>
<accession>A0ABN2Y0J9</accession>
<evidence type="ECO:0000313" key="2">
    <source>
        <dbReference type="EMBL" id="GAA2119465.1"/>
    </source>
</evidence>
<comment type="caution">
    <text evidence="2">The sequence shown here is derived from an EMBL/GenBank/DDBJ whole genome shotgun (WGS) entry which is preliminary data.</text>
</comment>
<gene>
    <name evidence="2" type="ORF">GCM10009843_12210</name>
</gene>
<feature type="signal peptide" evidence="1">
    <location>
        <begin position="1"/>
        <end position="23"/>
    </location>
</feature>
<protein>
    <submittedName>
        <fullName evidence="2">Uncharacterized protein</fullName>
    </submittedName>
</protein>
<dbReference type="Proteomes" id="UP001500575">
    <property type="component" value="Unassembled WGS sequence"/>
</dbReference>
<organism evidence="2 3">
    <name type="scientific">Nocardioides bigeumensis</name>
    <dbReference type="NCBI Taxonomy" id="433657"/>
    <lineage>
        <taxon>Bacteria</taxon>
        <taxon>Bacillati</taxon>
        <taxon>Actinomycetota</taxon>
        <taxon>Actinomycetes</taxon>
        <taxon>Propionibacteriales</taxon>
        <taxon>Nocardioidaceae</taxon>
        <taxon>Nocardioides</taxon>
    </lineage>
</organism>
<dbReference type="EMBL" id="BAAAQQ010000003">
    <property type="protein sequence ID" value="GAA2119465.1"/>
    <property type="molecule type" value="Genomic_DNA"/>
</dbReference>
<feature type="chain" id="PRO_5046532503" evidence="1">
    <location>
        <begin position="24"/>
        <end position="191"/>
    </location>
</feature>
<dbReference type="RefSeq" id="WP_344302781.1">
    <property type="nucleotide sequence ID" value="NZ_BAAAQQ010000003.1"/>
</dbReference>
<sequence length="191" mass="20132">MPRSPAPAILLVAALGAATPAAAAPADTVIAVDDAKNDVRTVRTQGLTGKQRASIDLRTVKVASTAESTTFKVTLKDVLPGATFDQMVFIDLLPANGSDETWRGSIGFSAQLPKLAYAYLDDPVAEKSAACDPLRSVTLGGQEAIRLAVPAKCLPETATRIVVRTISGHFRSDAGTWTKDKLRIPGAHVLR</sequence>
<reference evidence="2 3" key="1">
    <citation type="journal article" date="2019" name="Int. J. Syst. Evol. Microbiol.">
        <title>The Global Catalogue of Microorganisms (GCM) 10K type strain sequencing project: providing services to taxonomists for standard genome sequencing and annotation.</title>
        <authorList>
            <consortium name="The Broad Institute Genomics Platform"/>
            <consortium name="The Broad Institute Genome Sequencing Center for Infectious Disease"/>
            <person name="Wu L."/>
            <person name="Ma J."/>
        </authorList>
    </citation>
    <scope>NUCLEOTIDE SEQUENCE [LARGE SCALE GENOMIC DNA]</scope>
    <source>
        <strain evidence="2 3">JCM 16021</strain>
    </source>
</reference>
<evidence type="ECO:0000256" key="1">
    <source>
        <dbReference type="SAM" id="SignalP"/>
    </source>
</evidence>
<proteinExistence type="predicted"/>
<evidence type="ECO:0000313" key="3">
    <source>
        <dbReference type="Proteomes" id="UP001500575"/>
    </source>
</evidence>